<evidence type="ECO:0000313" key="2">
    <source>
        <dbReference type="Proteomes" id="UP000018040"/>
    </source>
</evidence>
<comment type="caution">
    <text evidence="1">The sequence shown here is derived from an EMBL/GenBank/DDBJ whole genome shotgun (WGS) entry which is preliminary data.</text>
</comment>
<name>V6U179_GIAIN</name>
<accession>V6U179</accession>
<gene>
    <name evidence="1" type="ORF">GSB_150184</name>
</gene>
<dbReference type="VEuPathDB" id="GiardiaDB:GL50803_0014752"/>
<organism evidence="1 2">
    <name type="scientific">Giardia intestinalis</name>
    <name type="common">Giardia lamblia</name>
    <dbReference type="NCBI Taxonomy" id="5741"/>
    <lineage>
        <taxon>Eukaryota</taxon>
        <taxon>Metamonada</taxon>
        <taxon>Diplomonadida</taxon>
        <taxon>Hexamitidae</taxon>
        <taxon>Giardiinae</taxon>
        <taxon>Giardia</taxon>
    </lineage>
</organism>
<feature type="non-terminal residue" evidence="1">
    <location>
        <position position="1"/>
    </location>
</feature>
<dbReference type="Proteomes" id="UP000018040">
    <property type="component" value="Unassembled WGS sequence"/>
</dbReference>
<dbReference type="VEuPathDB" id="GiardiaDB:DHA2_154379"/>
<dbReference type="VEuPathDB" id="GiardiaDB:QR46_0754"/>
<sequence length="396" mass="45492">VALDYLGVLWTYSHFELVLMAFRVLSDGIQEMMSMPLLTERQVIELLDPILRKRPCLILLVFSLLIRRLLLPGIGPDAHNIALIYSFCLNRTHAGIFDGLSLALRTHATLLLRFVSTEGRLRFEDQHHSVHALVQHKGALLLIFKTLAFTPWLSREDVVVLVQAPCIQRLRADEKHCRRQEQIAKRANFVTASELIVKIAQTKYLPLGRRYSAILRAIMQGYDQVLSAVGAAETVSLFQKYLGNLRAERFKAAQNITRLGPYFKWRHYRDQILFHESRKRLRDQPTIIRAIMIDIRGFVEHFRTTNSYFTLIYRKFLRRMLQLSTDTIPLESELEKQEGIIEALLSNNIRTVAVSLPVNNLRRCHDMLVLASLIRQDVLNCSGTALFLLGTSYGAT</sequence>
<reference evidence="2" key="1">
    <citation type="submission" date="2012-02" db="EMBL/GenBank/DDBJ databases">
        <title>Genome sequencing of Giardia lamblia Genotypes A2 and B isolates (DH and GS) and comparative analysis with the genomes of Genotypes A1 and E (WB and Pig).</title>
        <authorList>
            <person name="Adam R."/>
            <person name="Dahlstrom E."/>
            <person name="Martens C."/>
            <person name="Bruno D."/>
            <person name="Barbian K."/>
            <person name="Porcella S.F."/>
            <person name="Nash T."/>
        </authorList>
    </citation>
    <scope>NUCLEOTIDE SEQUENCE</scope>
    <source>
        <strain evidence="2">GS</strain>
    </source>
</reference>
<evidence type="ECO:0000313" key="1">
    <source>
        <dbReference type="EMBL" id="ESU44948.1"/>
    </source>
</evidence>
<dbReference type="VEuPathDB" id="GiardiaDB:GL50581_3983"/>
<dbReference type="EMBL" id="AHHH01000013">
    <property type="protein sequence ID" value="ESU44948.1"/>
    <property type="molecule type" value="Genomic_DNA"/>
</dbReference>
<protein>
    <submittedName>
        <fullName evidence="1">Uncharacterized protein</fullName>
    </submittedName>
</protein>
<proteinExistence type="predicted"/>
<dbReference type="AlphaFoldDB" id="V6U179"/>
<dbReference type="OrthoDB" id="10255892at2759"/>
<reference evidence="1 2" key="2">
    <citation type="journal article" date="2013" name="Genome Biol. Evol.">
        <title>Genome sequencing of Giardia lamblia genotypes A2 and B isolates (DH and GS) and comparative analysis with the genomes of genotypes A1 and E (WB and Pig).</title>
        <authorList>
            <person name="Adam R.D."/>
            <person name="Dahlstrom E.W."/>
            <person name="Martens C.A."/>
            <person name="Bruno D.P."/>
            <person name="Barbian K.D."/>
            <person name="Ricklefs S.M."/>
            <person name="Hernandez M.M."/>
            <person name="Narla N.P."/>
            <person name="Patel R.B."/>
            <person name="Porcella S.F."/>
            <person name="Nash T.E."/>
        </authorList>
    </citation>
    <scope>NUCLEOTIDE SEQUENCE [LARGE SCALE GENOMIC DNA]</scope>
    <source>
        <strain evidence="1 2">GS</strain>
    </source>
</reference>